<organism evidence="1">
    <name type="scientific">Anguilla anguilla</name>
    <name type="common">European freshwater eel</name>
    <name type="synonym">Muraena anguilla</name>
    <dbReference type="NCBI Taxonomy" id="7936"/>
    <lineage>
        <taxon>Eukaryota</taxon>
        <taxon>Metazoa</taxon>
        <taxon>Chordata</taxon>
        <taxon>Craniata</taxon>
        <taxon>Vertebrata</taxon>
        <taxon>Euteleostomi</taxon>
        <taxon>Actinopterygii</taxon>
        <taxon>Neopterygii</taxon>
        <taxon>Teleostei</taxon>
        <taxon>Anguilliformes</taxon>
        <taxon>Anguillidae</taxon>
        <taxon>Anguilla</taxon>
    </lineage>
</organism>
<proteinExistence type="predicted"/>
<name>A0A0E9P9Q2_ANGAN</name>
<dbReference type="EMBL" id="GBXM01107585">
    <property type="protein sequence ID" value="JAH00992.1"/>
    <property type="molecule type" value="Transcribed_RNA"/>
</dbReference>
<reference evidence="1" key="2">
    <citation type="journal article" date="2015" name="Fish Shellfish Immunol.">
        <title>Early steps in the European eel (Anguilla anguilla)-Vibrio vulnificus interaction in the gills: Role of the RtxA13 toxin.</title>
        <authorList>
            <person name="Callol A."/>
            <person name="Pajuelo D."/>
            <person name="Ebbesson L."/>
            <person name="Teles M."/>
            <person name="MacKenzie S."/>
            <person name="Amaro C."/>
        </authorList>
    </citation>
    <scope>NUCLEOTIDE SEQUENCE</scope>
</reference>
<reference evidence="1" key="1">
    <citation type="submission" date="2014-11" db="EMBL/GenBank/DDBJ databases">
        <authorList>
            <person name="Amaro Gonzalez C."/>
        </authorList>
    </citation>
    <scope>NUCLEOTIDE SEQUENCE</scope>
</reference>
<protein>
    <submittedName>
        <fullName evidence="1">Uncharacterized protein</fullName>
    </submittedName>
</protein>
<accession>A0A0E9P9Q2</accession>
<dbReference type="AlphaFoldDB" id="A0A0E9P9Q2"/>
<sequence>MYGKNVLQQDLCTIGICCLFLAIWNSGK</sequence>
<evidence type="ECO:0000313" key="1">
    <source>
        <dbReference type="EMBL" id="JAH00992.1"/>
    </source>
</evidence>